<dbReference type="PANTHER" id="PTHR10492:SF57">
    <property type="entry name" value="ATP-DEPENDENT DNA HELICASE"/>
    <property type="match status" value="1"/>
</dbReference>
<accession>A0A087U322</accession>
<sequence>MVNVEEIVNFPIEFFNSLQAPRMPLHCLRLKVLSPMILLRNRNSPKLCHGTSMIAKYLLNNIIEAELMTEKQKDTQYVSPEHHRY</sequence>
<dbReference type="Proteomes" id="UP000054359">
    <property type="component" value="Unassembled WGS sequence"/>
</dbReference>
<dbReference type="AlphaFoldDB" id="A0A087U322"/>
<organism evidence="2 3">
    <name type="scientific">Stegodyphus mimosarum</name>
    <name type="common">African social velvet spider</name>
    <dbReference type="NCBI Taxonomy" id="407821"/>
    <lineage>
        <taxon>Eukaryota</taxon>
        <taxon>Metazoa</taxon>
        <taxon>Ecdysozoa</taxon>
        <taxon>Arthropoda</taxon>
        <taxon>Chelicerata</taxon>
        <taxon>Arachnida</taxon>
        <taxon>Araneae</taxon>
        <taxon>Araneomorphae</taxon>
        <taxon>Entelegynae</taxon>
        <taxon>Eresoidea</taxon>
        <taxon>Eresidae</taxon>
        <taxon>Stegodyphus</taxon>
    </lineage>
</organism>
<keyword evidence="3" id="KW-1185">Reference proteome</keyword>
<feature type="non-terminal residue" evidence="2">
    <location>
        <position position="85"/>
    </location>
</feature>
<dbReference type="STRING" id="407821.A0A087U322"/>
<dbReference type="OMA" id="HMIQGRI"/>
<feature type="domain" description="DNA helicase Pif1-like 2B" evidence="1">
    <location>
        <begin position="13"/>
        <end position="54"/>
    </location>
</feature>
<evidence type="ECO:0000259" key="1">
    <source>
        <dbReference type="Pfam" id="PF21530"/>
    </source>
</evidence>
<name>A0A087U322_STEMI</name>
<protein>
    <recommendedName>
        <fullName evidence="1">DNA helicase Pif1-like 2B domain-containing protein</fullName>
    </recommendedName>
</protein>
<evidence type="ECO:0000313" key="3">
    <source>
        <dbReference type="Proteomes" id="UP000054359"/>
    </source>
</evidence>
<dbReference type="Pfam" id="PF21530">
    <property type="entry name" value="Pif1_2B_dom"/>
    <property type="match status" value="1"/>
</dbReference>
<evidence type="ECO:0000313" key="2">
    <source>
        <dbReference type="EMBL" id="KFM71761.1"/>
    </source>
</evidence>
<gene>
    <name evidence="2" type="ORF">X975_00530</name>
</gene>
<dbReference type="OrthoDB" id="6428367at2759"/>
<dbReference type="InterPro" id="IPR049163">
    <property type="entry name" value="Pif1-like_2B_dom"/>
</dbReference>
<proteinExistence type="predicted"/>
<dbReference type="PANTHER" id="PTHR10492">
    <property type="match status" value="1"/>
</dbReference>
<dbReference type="EMBL" id="KK117922">
    <property type="protein sequence ID" value="KFM71761.1"/>
    <property type="molecule type" value="Genomic_DNA"/>
</dbReference>
<reference evidence="2 3" key="1">
    <citation type="submission" date="2013-11" db="EMBL/GenBank/DDBJ databases">
        <title>Genome sequencing of Stegodyphus mimosarum.</title>
        <authorList>
            <person name="Bechsgaard J."/>
        </authorList>
    </citation>
    <scope>NUCLEOTIDE SEQUENCE [LARGE SCALE GENOMIC DNA]</scope>
</reference>